<dbReference type="PROSITE" id="PS50012">
    <property type="entry name" value="RCC1_3"/>
    <property type="match status" value="7"/>
</dbReference>
<dbReference type="InterPro" id="IPR058923">
    <property type="entry name" value="RCC1-like_dom"/>
</dbReference>
<dbReference type="SUPFAM" id="SSF50985">
    <property type="entry name" value="RCC1/BLIP-II"/>
    <property type="match status" value="5"/>
</dbReference>
<gene>
    <name evidence="3" type="ORF">KRQ00_000465</name>
</gene>
<feature type="domain" description="RCC1-like" evidence="2">
    <location>
        <begin position="40"/>
        <end position="269"/>
    </location>
</feature>
<reference evidence="3" key="2">
    <citation type="submission" date="2021-06" db="EMBL/GenBank/DDBJ databases">
        <authorList>
            <consortium name="NCBI Pathogen Detection Project"/>
        </authorList>
    </citation>
    <scope>NUCLEOTIDE SEQUENCE</scope>
    <source>
        <strain evidence="3">Clostridioides</strain>
    </source>
</reference>
<name>A0A9P3TTH8_CLODI</name>
<dbReference type="InterPro" id="IPR051625">
    <property type="entry name" value="Signaling_Regulatory_Domain"/>
</dbReference>
<dbReference type="Proteomes" id="UP000879542">
    <property type="component" value="Unassembled WGS sequence"/>
</dbReference>
<reference evidence="3" key="1">
    <citation type="journal article" date="2018" name="Genome Biol.">
        <title>SKESA: strategic k-mer extension for scrupulous assemblies.</title>
        <authorList>
            <person name="Souvorov A."/>
            <person name="Agarwala R."/>
            <person name="Lipman D.J."/>
        </authorList>
    </citation>
    <scope>NUCLEOTIDE SEQUENCE</scope>
    <source>
        <strain evidence="3">Clostridioides</strain>
    </source>
</reference>
<dbReference type="Pfam" id="PF00415">
    <property type="entry name" value="RCC1"/>
    <property type="match status" value="3"/>
</dbReference>
<dbReference type="InterPro" id="IPR000408">
    <property type="entry name" value="Reg_chr_condens"/>
</dbReference>
<sequence>MKQNKLLQRGAYFNDKNILIDDFDKRYNDYDFVEFFTGISNSTFGLKSDGNLYACGDNTGFQLGLGKDSSERRMFSKVKIDNVKYVSCGSKHSVAVTKDGFAYGAGTSNVGQLGVIESTVYYEFTKLPIDDVKTVACGYDFTFVLKNDGTLYSAGLNSSGQLGLGDTNNRATFTKVNIDSVKDVVTYNQSVFIIKMDGTAHACGLNSNGQLGINSTLNKSVFNKIEGMDNVKQIACGSSHTILIKNDGTMYTTGYNGVGQLGTGNNNNSIVFTLSSINNVKYASCGNNHTMILKYDNTLFSTGQNNYGQLANANKDVASRNTFAKVNVENIKDIKCGSQFNFLINGSKEIFVSGCNLAGQLGSFFHTTFLYEFSKVQSSNLDNYSGLLVNDDYLYVTKDNSEFLNVKLSDNFQDYKKIELTDNNMFIVMNDGSLYACGLNNAGQLGLGDTVNRSVMTKVDIDNVLDIKGNGSSTFVLKNNGTLYSCGLNSSGILGLKDNTNRNIFTKIEIENIKEFCVESNYIVALNHSKELYGWGNQSYIVYGDNRNYPYKDTRVSNVEKIATWSDTLYILDSTGAAKTIGYSYNGSGGYPAPSTSSSYQSKGYNAWNTSYRTLEFYNTAQTKLINLFAFYRGCMFFDESDRAYCIGENNMKFTSSSQITPESELRFSSNSGIYHTNSDGGVYTCYQWTYKLIRCSVFDSSKSVVGNSKNILSLLKNNSTFRCTGSCLTYGQTNQNWSSYLSDNCNGAVSLGNEFILKNYSGESVLKGYGKSNNGEFGSSTSISNASNYDTGLKDIKDIIVKNNTVVVVDKNNNIYVTGTNQFNKLGIGEYNNQPIKKFTNITEQSNSFIFMDDIKEITTSRNTMFIVKNDGTAYATGNNSSGQLGLGDTINRNKFTQINIDNIKKISTSIDGNTTFAIRNDGTLYSTGLNTKGQLGLGDIVNRNTFTKVNIQNVRDVVLGTTHSHAIKDDNTLYSCGENTHGQLGLGSESNHPDVLTFTVNNITNVRDVYCSDTTTFIVKDTNIAYCCGYNNNSQLGMGNTTDQYSFIKCMENVKEVIPNEINTYIITIYNTAYSTGLNTDYCLGLNSNSNQSSFSEIPISNVVKVAPNRNNAVLLLTSEGDVYTAGKCSNGSGTGSETPEKIKKIASKAKDIGMNYRCGHYVSDNGDLYGTGFNNNGQLGVGDVTKRDTFIKTNTRVKKILPLEYANIAIKDTNDIYICGLNNYGQLGVGNRYDSRNNDNRIFNYKHMNFVMGDLTSIKNRHNFILLNNKIVIPTTKDIDYGLVLGNLYKGDLYTELPYEDIKEVSISKTHIIILLNDGTMYGCGTNYHGELLQDLSINQVDEFVQINVSDVKHVSCGDNFTYFIKSDDSLWSIGKNSEYQLGIGHNNPVTELQRITTISSCKEVHCGKNYTLVVTTGNELFVQGYNDKGALGLGSDSENTIIKFFTKALTDIREIKSYGSDHILVLKNDNSVWVTGKNRDVYKIEQPVEFLKEFTIIPISEDVNTVKDVLATDNTLYIISEVGTTNAAIEITEKSISSIKIKIQDPNKDISRIEMLINGESVKSVSDLITEKISFEVPPDKIKIGENKILFRAYCKGDDLYASLFIFKESTGNSIIKDSYVMIGNRMYKVVNTTSNEQDITITLDRGLEEDLNLGDPIYQLINKTKVQVKINKSDLFKDMKLVEIKKSDSSYQEIYELEEANIKSAQPKIIVEKGDKWTAIKRPSMIFRYDAENNEPQA</sequence>
<dbReference type="RefSeq" id="WP_003428152.1">
    <property type="nucleotide sequence ID" value="NZ_AP025558.1"/>
</dbReference>
<comment type="caution">
    <text evidence="3">The sequence shown here is derived from an EMBL/GenBank/DDBJ whole genome shotgun (WGS) entry which is preliminary data.</text>
</comment>
<organism evidence="3 4">
    <name type="scientific">Clostridioides difficile</name>
    <name type="common">Peptoclostridium difficile</name>
    <dbReference type="NCBI Taxonomy" id="1496"/>
    <lineage>
        <taxon>Bacteria</taxon>
        <taxon>Bacillati</taxon>
        <taxon>Bacillota</taxon>
        <taxon>Clostridia</taxon>
        <taxon>Peptostreptococcales</taxon>
        <taxon>Peptostreptococcaceae</taxon>
        <taxon>Clostridioides</taxon>
    </lineage>
</organism>
<accession>A0A9P3TTH8</accession>
<proteinExistence type="predicted"/>
<evidence type="ECO:0000313" key="4">
    <source>
        <dbReference type="Proteomes" id="UP000879542"/>
    </source>
</evidence>
<protein>
    <submittedName>
        <fullName evidence="3">Chromosome condensation regulator</fullName>
    </submittedName>
</protein>
<dbReference type="PRINTS" id="PR00633">
    <property type="entry name" value="RCCNDNSATION"/>
</dbReference>
<dbReference type="PANTHER" id="PTHR22872">
    <property type="entry name" value="BTK-BINDING PROTEIN-RELATED"/>
    <property type="match status" value="1"/>
</dbReference>
<evidence type="ECO:0000256" key="1">
    <source>
        <dbReference type="ARBA" id="ARBA00022737"/>
    </source>
</evidence>
<dbReference type="InterPro" id="IPR009091">
    <property type="entry name" value="RCC1/BLIP-II"/>
</dbReference>
<evidence type="ECO:0000313" key="3">
    <source>
        <dbReference type="EMBL" id="HBH2618740.1"/>
    </source>
</evidence>
<evidence type="ECO:0000259" key="2">
    <source>
        <dbReference type="Pfam" id="PF25390"/>
    </source>
</evidence>
<dbReference type="Pfam" id="PF25390">
    <property type="entry name" value="WD40_RLD"/>
    <property type="match status" value="1"/>
</dbReference>
<dbReference type="PROSITE" id="PS00626">
    <property type="entry name" value="RCC1_2"/>
    <property type="match status" value="2"/>
</dbReference>
<dbReference type="Pfam" id="PF13540">
    <property type="entry name" value="RCC1_2"/>
    <property type="match status" value="3"/>
</dbReference>
<dbReference type="EMBL" id="DAEQIJ010000002">
    <property type="protein sequence ID" value="HBH2618740.1"/>
    <property type="molecule type" value="Genomic_DNA"/>
</dbReference>
<keyword evidence="1" id="KW-0677">Repeat</keyword>
<dbReference type="Gene3D" id="2.130.10.30">
    <property type="entry name" value="Regulator of chromosome condensation 1/beta-lactamase-inhibitor protein II"/>
    <property type="match status" value="8"/>
</dbReference>